<reference evidence="1" key="1">
    <citation type="journal article" date="2021" name="Proc. Natl. Acad. Sci. U.S.A.">
        <title>Global biogeography of chemosynthetic symbionts reveals both localized and globally distributed symbiont groups. .</title>
        <authorList>
            <person name="Osvatic J.T."/>
            <person name="Wilkins L.G.E."/>
            <person name="Leibrecht L."/>
            <person name="Leray M."/>
            <person name="Zauner S."/>
            <person name="Polzin J."/>
            <person name="Camacho Y."/>
            <person name="Gros O."/>
            <person name="van Gils J.A."/>
            <person name="Eisen J.A."/>
            <person name="Petersen J.M."/>
            <person name="Yuen B."/>
        </authorList>
    </citation>
    <scope>NUCLEOTIDE SEQUENCE</scope>
    <source>
        <strain evidence="1">MAGclacostrist064TRANS</strain>
    </source>
</reference>
<dbReference type="AlphaFoldDB" id="A0A9E4N7R9"/>
<evidence type="ECO:0000313" key="2">
    <source>
        <dbReference type="Proteomes" id="UP000886667"/>
    </source>
</evidence>
<sequence>MITAKHDATYVSIYRGCLNYFKALEIIYISDETCPPDSFGFLASHSLELALKAYLLSQGMSEEKVRRKVGHSLKNAWGRCVDNGLEIEAELPKWCKDLDAAHDWTHDYLMRYARENTGLVLPSQQVLYESVGRVIDSVGVQIGLDRNGNSIHD</sequence>
<dbReference type="EMBL" id="JAEPCM010000851">
    <property type="protein sequence ID" value="MCG7949109.1"/>
    <property type="molecule type" value="Genomic_DNA"/>
</dbReference>
<name>A0A9E4N7R9_9GAMM</name>
<accession>A0A9E4N7R9</accession>
<protein>
    <recommendedName>
        <fullName evidence="3">HEPN domain-containing protein</fullName>
    </recommendedName>
</protein>
<evidence type="ECO:0000313" key="1">
    <source>
        <dbReference type="EMBL" id="MCG7949109.1"/>
    </source>
</evidence>
<dbReference type="Proteomes" id="UP000886667">
    <property type="component" value="Unassembled WGS sequence"/>
</dbReference>
<comment type="caution">
    <text evidence="1">The sequence shown here is derived from an EMBL/GenBank/DDBJ whole genome shotgun (WGS) entry which is preliminary data.</text>
</comment>
<proteinExistence type="predicted"/>
<gene>
    <name evidence="1" type="ORF">JAZ07_22460</name>
</gene>
<organism evidence="1 2">
    <name type="scientific">Candidatus Thiodiazotropha taylori</name>
    <dbReference type="NCBI Taxonomy" id="2792791"/>
    <lineage>
        <taxon>Bacteria</taxon>
        <taxon>Pseudomonadati</taxon>
        <taxon>Pseudomonadota</taxon>
        <taxon>Gammaproteobacteria</taxon>
        <taxon>Chromatiales</taxon>
        <taxon>Sedimenticolaceae</taxon>
        <taxon>Candidatus Thiodiazotropha</taxon>
    </lineage>
</organism>
<evidence type="ECO:0008006" key="3">
    <source>
        <dbReference type="Google" id="ProtNLM"/>
    </source>
</evidence>